<keyword evidence="3" id="KW-0238">DNA-binding</keyword>
<evidence type="ECO:0000256" key="2">
    <source>
        <dbReference type="ARBA" id="ARBA00022908"/>
    </source>
</evidence>
<dbReference type="PROSITE" id="PS51898">
    <property type="entry name" value="TYR_RECOMBINASE"/>
    <property type="match status" value="1"/>
</dbReference>
<keyword evidence="2" id="KW-0229">DNA integration</keyword>
<protein>
    <submittedName>
        <fullName evidence="7">Site-specific integrase</fullName>
    </submittedName>
</protein>
<sequence>MAISEGPCDSKPTVEGALPAGSPQPESLAPAGSAPSALDRPPPTDLAIAAQGVDAHSLAVLRPLEVPLLDPQAVSGLTEASVGQFLVQGQSPNTLASYATATRYWSAWFAARYGQPLTLPVSVPVVLQFIVDHAERLADCDDGQVTTGRPVRLVHDLPEEIDRLLVATHFKGKPGPLALSTLLHRVSVLSTAHQLRELDNPCSYPAVRQLIRMVRTGYARRQVRPRQQMALTRDHLEAILQTCDASPRGVRDRALLCFAWSSGGRRRSEVAAATVENLQDHGARGYIYLLGHSKNNQEGTFDDSTQKPLAGQAAKALSAWLKLADVREGPIFRRVLKSGRILAEPLTPRAVRTIVMNRSQLAGLAGHYSAHSLRSGFVTEAGRQQVPAGEAMKMTGHRNWEVFMGYYRAGDLLGSSTANMLDGPPR</sequence>
<evidence type="ECO:0000256" key="5">
    <source>
        <dbReference type="SAM" id="MobiDB-lite"/>
    </source>
</evidence>
<dbReference type="Pfam" id="PF00589">
    <property type="entry name" value="Phage_integrase"/>
    <property type="match status" value="1"/>
</dbReference>
<dbReference type="RefSeq" id="WP_340337509.1">
    <property type="nucleotide sequence ID" value="NZ_JBBKZS010000011.1"/>
</dbReference>
<organism evidence="7 8">
    <name type="scientific">Variovorax robiniae</name>
    <dbReference type="NCBI Taxonomy" id="1836199"/>
    <lineage>
        <taxon>Bacteria</taxon>
        <taxon>Pseudomonadati</taxon>
        <taxon>Pseudomonadota</taxon>
        <taxon>Betaproteobacteria</taxon>
        <taxon>Burkholderiales</taxon>
        <taxon>Comamonadaceae</taxon>
        <taxon>Variovorax</taxon>
    </lineage>
</organism>
<dbReference type="PANTHER" id="PTHR30349">
    <property type="entry name" value="PHAGE INTEGRASE-RELATED"/>
    <property type="match status" value="1"/>
</dbReference>
<dbReference type="SUPFAM" id="SSF47823">
    <property type="entry name" value="lambda integrase-like, N-terminal domain"/>
    <property type="match status" value="1"/>
</dbReference>
<dbReference type="SUPFAM" id="SSF56349">
    <property type="entry name" value="DNA breaking-rejoining enzymes"/>
    <property type="match status" value="1"/>
</dbReference>
<feature type="domain" description="Tyr recombinase" evidence="6">
    <location>
        <begin position="226"/>
        <end position="422"/>
    </location>
</feature>
<accession>A0ABU8XFK5</accession>
<comment type="caution">
    <text evidence="7">The sequence shown here is derived from an EMBL/GenBank/DDBJ whole genome shotgun (WGS) entry which is preliminary data.</text>
</comment>
<evidence type="ECO:0000256" key="1">
    <source>
        <dbReference type="ARBA" id="ARBA00022829"/>
    </source>
</evidence>
<dbReference type="InterPro" id="IPR013762">
    <property type="entry name" value="Integrase-like_cat_sf"/>
</dbReference>
<dbReference type="InterPro" id="IPR010998">
    <property type="entry name" value="Integrase_recombinase_N"/>
</dbReference>
<reference evidence="7 8" key="1">
    <citation type="submission" date="2024-03" db="EMBL/GenBank/DDBJ databases">
        <title>Novel species of the genus Variovorax.</title>
        <authorList>
            <person name="Liu Q."/>
            <person name="Xin Y.-H."/>
        </authorList>
    </citation>
    <scope>NUCLEOTIDE SEQUENCE [LARGE SCALE GENOMIC DNA]</scope>
    <source>
        <strain evidence="7 8">KACC 18901</strain>
    </source>
</reference>
<dbReference type="Proteomes" id="UP001367030">
    <property type="component" value="Unassembled WGS sequence"/>
</dbReference>
<dbReference type="InterPro" id="IPR050090">
    <property type="entry name" value="Tyrosine_recombinase_XerCD"/>
</dbReference>
<dbReference type="InterPro" id="IPR011010">
    <property type="entry name" value="DNA_brk_join_enz"/>
</dbReference>
<gene>
    <name evidence="7" type="ORF">WKW79_22890</name>
</gene>
<proteinExistence type="predicted"/>
<evidence type="ECO:0000259" key="6">
    <source>
        <dbReference type="PROSITE" id="PS51898"/>
    </source>
</evidence>
<keyword evidence="4" id="KW-0233">DNA recombination</keyword>
<dbReference type="EMBL" id="JBBKZS010000011">
    <property type="protein sequence ID" value="MEJ8857437.1"/>
    <property type="molecule type" value="Genomic_DNA"/>
</dbReference>
<feature type="region of interest" description="Disordered" evidence="5">
    <location>
        <begin position="1"/>
        <end position="44"/>
    </location>
</feature>
<feature type="compositionally biased region" description="Low complexity" evidence="5">
    <location>
        <begin position="27"/>
        <end position="38"/>
    </location>
</feature>
<dbReference type="InterPro" id="IPR002104">
    <property type="entry name" value="Integrase_catalytic"/>
</dbReference>
<name>A0ABU8XFK5_9BURK</name>
<evidence type="ECO:0000313" key="8">
    <source>
        <dbReference type="Proteomes" id="UP001367030"/>
    </source>
</evidence>
<dbReference type="Gene3D" id="1.10.443.10">
    <property type="entry name" value="Intergrase catalytic core"/>
    <property type="match status" value="1"/>
</dbReference>
<evidence type="ECO:0000256" key="3">
    <source>
        <dbReference type="ARBA" id="ARBA00023125"/>
    </source>
</evidence>
<evidence type="ECO:0000256" key="4">
    <source>
        <dbReference type="ARBA" id="ARBA00023172"/>
    </source>
</evidence>
<dbReference type="CDD" id="cd00799">
    <property type="entry name" value="INT_Cre_C"/>
    <property type="match status" value="1"/>
</dbReference>
<dbReference type="Gene3D" id="1.10.150.130">
    <property type="match status" value="1"/>
</dbReference>
<keyword evidence="1" id="KW-0159">Chromosome partition</keyword>
<evidence type="ECO:0000313" key="7">
    <source>
        <dbReference type="EMBL" id="MEJ8857437.1"/>
    </source>
</evidence>
<dbReference type="PANTHER" id="PTHR30349:SF81">
    <property type="entry name" value="TYROSINE RECOMBINASE XERC"/>
    <property type="match status" value="1"/>
</dbReference>
<keyword evidence="8" id="KW-1185">Reference proteome</keyword>